<feature type="non-terminal residue" evidence="1">
    <location>
        <position position="79"/>
    </location>
</feature>
<proteinExistence type="predicted"/>
<evidence type="ECO:0000313" key="2">
    <source>
        <dbReference type="Proteomes" id="UP001057452"/>
    </source>
</evidence>
<accession>A0ACB9VPN0</accession>
<name>A0ACB9VPN0_CHAAC</name>
<comment type="caution">
    <text evidence="1">The sequence shown here is derived from an EMBL/GenBank/DDBJ whole genome shotgun (WGS) entry which is preliminary data.</text>
</comment>
<reference evidence="1" key="1">
    <citation type="submission" date="2022-05" db="EMBL/GenBank/DDBJ databases">
        <title>Chromosome-level genome of Chaenocephalus aceratus.</title>
        <authorList>
            <person name="Park H."/>
        </authorList>
    </citation>
    <scope>NUCLEOTIDE SEQUENCE</scope>
    <source>
        <strain evidence="1">KU_202001</strain>
    </source>
</reference>
<feature type="non-terminal residue" evidence="1">
    <location>
        <position position="1"/>
    </location>
</feature>
<keyword evidence="2" id="KW-1185">Reference proteome</keyword>
<evidence type="ECO:0000313" key="1">
    <source>
        <dbReference type="EMBL" id="KAI4801728.1"/>
    </source>
</evidence>
<gene>
    <name evidence="1" type="ORF">KUCAC02_019604</name>
</gene>
<dbReference type="Proteomes" id="UP001057452">
    <property type="component" value="Chromosome 24"/>
</dbReference>
<protein>
    <submittedName>
        <fullName evidence="1">Uncharacterized protein</fullName>
    </submittedName>
</protein>
<organism evidence="1 2">
    <name type="scientific">Chaenocephalus aceratus</name>
    <name type="common">Blackfin icefish</name>
    <name type="synonym">Chaenichthys aceratus</name>
    <dbReference type="NCBI Taxonomy" id="36190"/>
    <lineage>
        <taxon>Eukaryota</taxon>
        <taxon>Metazoa</taxon>
        <taxon>Chordata</taxon>
        <taxon>Craniata</taxon>
        <taxon>Vertebrata</taxon>
        <taxon>Euteleostomi</taxon>
        <taxon>Actinopterygii</taxon>
        <taxon>Neopterygii</taxon>
        <taxon>Teleostei</taxon>
        <taxon>Neoteleostei</taxon>
        <taxon>Acanthomorphata</taxon>
        <taxon>Eupercaria</taxon>
        <taxon>Perciformes</taxon>
        <taxon>Notothenioidei</taxon>
        <taxon>Channichthyidae</taxon>
        <taxon>Chaenocephalus</taxon>
    </lineage>
</organism>
<dbReference type="EMBL" id="CM043808">
    <property type="protein sequence ID" value="KAI4801728.1"/>
    <property type="molecule type" value="Genomic_DNA"/>
</dbReference>
<sequence length="79" mass="9012">LYQANLQCVTSRKVLFMAVCVLDEGQTVMIVFVDSANNHGYFQSDIMTWFHDALRVSRASDGSAKNNIWTWQQMSPNKP</sequence>